<evidence type="ECO:0000256" key="2">
    <source>
        <dbReference type="ARBA" id="ARBA00007991"/>
    </source>
</evidence>
<dbReference type="SUPFAM" id="SSF48371">
    <property type="entry name" value="ARM repeat"/>
    <property type="match status" value="1"/>
</dbReference>
<dbReference type="Pfam" id="PF25758">
    <property type="entry name" value="TPR_IPO11"/>
    <property type="match status" value="1"/>
</dbReference>
<dbReference type="EMBL" id="KV878131">
    <property type="protein sequence ID" value="OJJ04112.1"/>
    <property type="molecule type" value="Genomic_DNA"/>
</dbReference>
<evidence type="ECO:0000313" key="7">
    <source>
        <dbReference type="Proteomes" id="UP000184073"/>
    </source>
</evidence>
<evidence type="ECO:0000259" key="5">
    <source>
        <dbReference type="PROSITE" id="PS50166"/>
    </source>
</evidence>
<comment type="similarity">
    <text evidence="2">Belongs to the importin beta family.</text>
</comment>
<dbReference type="GO" id="GO:0005635">
    <property type="term" value="C:nuclear envelope"/>
    <property type="evidence" value="ECO:0007669"/>
    <property type="project" value="TreeGrafter"/>
</dbReference>
<dbReference type="GeneID" id="63724717"/>
<dbReference type="STRING" id="1036611.A0A1L9PRP1"/>
<keyword evidence="4" id="KW-0539">Nucleus</keyword>
<evidence type="ECO:0000256" key="1">
    <source>
        <dbReference type="ARBA" id="ARBA00004123"/>
    </source>
</evidence>
<comment type="subcellular location">
    <subcellularLocation>
        <location evidence="1">Nucleus</location>
    </subcellularLocation>
</comment>
<dbReference type="AlphaFoldDB" id="A0A1L9PRP1"/>
<dbReference type="RefSeq" id="XP_040669874.1">
    <property type="nucleotide sequence ID" value="XM_040809206.1"/>
</dbReference>
<dbReference type="PANTHER" id="PTHR10997:SF7">
    <property type="entry name" value="IMPORTIN-11"/>
    <property type="match status" value="1"/>
</dbReference>
<dbReference type="SMART" id="SM00913">
    <property type="entry name" value="IBN_N"/>
    <property type="match status" value="1"/>
</dbReference>
<dbReference type="InterPro" id="IPR058669">
    <property type="entry name" value="TPR_IPO7/11-like"/>
</dbReference>
<dbReference type="GO" id="GO:0031267">
    <property type="term" value="F:small GTPase binding"/>
    <property type="evidence" value="ECO:0007669"/>
    <property type="project" value="InterPro"/>
</dbReference>
<keyword evidence="3" id="KW-0813">Transport</keyword>
<dbReference type="Proteomes" id="UP000184073">
    <property type="component" value="Unassembled WGS sequence"/>
</dbReference>
<feature type="domain" description="Importin N-terminal" evidence="5">
    <location>
        <begin position="37"/>
        <end position="109"/>
    </location>
</feature>
<sequence>MAHVIEVAGESNPLTQQNVLNSLVQAASSTQQQVQTGTKQLQHWEKQEKYYTFLQDVFLDHSVPLEVRYLAIIQLKNGIDKYWRKTAPNAIKKEEKEQIKFRALQAGVVEPAPLIALHNAFVLAKIMRLEYPQDWPEGIPTVIDILRSSTQPDANPLQLPRILVILLQIIKELSTARLQRTRHSLQSIVPEILHVLGSIYVGKVDAWASSLEQDNSGSTGLADTMEQSLTSLKTIRRLLVAGYERPHREKGASEFWLLTHSQFSRLFALATGSMVMPEEVRKLVEKHLLQLSKLHVEMAKVHAGSFALLPDSIPLVQSYWTLVVKLGENYSQLGADGESEKTFMEKAGLRALLLLKTCSNIAFYPAQSFKYQTPQDKEDKKEAVQLIKTQLFTHDFVNHAMELLVTQFFRFRQGDFQEWEADPEEWERKEDDVSEAWEFSIRSCSERIFLDLVIHFKDLLVPRLLTVFYSFATPDNRDVILKDSLYSAIGLAAACLEKQLDFSSFLQNTLVPEIQIQDTGYNVLRRRIAILLGQWMPVKSDELKSDSIYQIFQHLLNSQDQLNDLVVRITAGRQLKQVLDVFEFSPEIFKPYAPSIFQNLMALVQEVESSDTKMGLLNTVRMAVTRMEDNIAPFSDQILSLLPPLWESSGDEHLLKQAILTLLGALIYSLKQESTRYHSLILPLVRNSIDPTSDTMIYLLEEALELWSAIIMQTPAPASPEILSLIPSLFPIFETAVDGVGLALQIAESYILLAPQEVLSDRIRLPLFTSFETLLQPSLRQRGGYVPRLVEMAIRAADTVDGGSENTYSVIIRSLLDSSLLTSILEGLHSAYESGQTTGPNKKQSNIYGAIETEYFSVLARLALAYPNLFVPGITAAFSPSGANNPQAQEELLTWLLTEWFLHYDNIGTATQKKLHALALTQLLALNGPNTQPPTYILNHLQSYLNVWTDILTELAEGTTEGDPNDPRGGDYLINWNNAGTGKWHENEPPETTRRAEWDNSDIVHKINIRDFVRERLHSLIVGCGGEQRFQEDWLVNVDREVVAAFGALRLL</sequence>
<protein>
    <recommendedName>
        <fullName evidence="5">Importin N-terminal domain-containing protein</fullName>
    </recommendedName>
</protein>
<keyword evidence="7" id="KW-1185">Reference proteome</keyword>
<dbReference type="GO" id="GO:0005829">
    <property type="term" value="C:cytosol"/>
    <property type="evidence" value="ECO:0007669"/>
    <property type="project" value="TreeGrafter"/>
</dbReference>
<evidence type="ECO:0000313" key="6">
    <source>
        <dbReference type="EMBL" id="OJJ04112.1"/>
    </source>
</evidence>
<dbReference type="PROSITE" id="PS50166">
    <property type="entry name" value="IMPORTIN_B_NT"/>
    <property type="match status" value="1"/>
</dbReference>
<dbReference type="PANTHER" id="PTHR10997">
    <property type="entry name" value="IMPORTIN-7, 8, 11"/>
    <property type="match status" value="1"/>
</dbReference>
<name>A0A1L9PRP1_ASPVE</name>
<dbReference type="InterPro" id="IPR011989">
    <property type="entry name" value="ARM-like"/>
</dbReference>
<dbReference type="InterPro" id="IPR001494">
    <property type="entry name" value="Importin-beta_N"/>
</dbReference>
<dbReference type="InterPro" id="IPR016024">
    <property type="entry name" value="ARM-type_fold"/>
</dbReference>
<proteinExistence type="inferred from homology"/>
<evidence type="ECO:0000256" key="4">
    <source>
        <dbReference type="ARBA" id="ARBA00023242"/>
    </source>
</evidence>
<dbReference type="GO" id="GO:0006606">
    <property type="term" value="P:protein import into nucleus"/>
    <property type="evidence" value="ECO:0007669"/>
    <property type="project" value="TreeGrafter"/>
</dbReference>
<dbReference type="Pfam" id="PF03810">
    <property type="entry name" value="IBN_N"/>
    <property type="match status" value="1"/>
</dbReference>
<organism evidence="6 7">
    <name type="scientific">Aspergillus versicolor CBS 583.65</name>
    <dbReference type="NCBI Taxonomy" id="1036611"/>
    <lineage>
        <taxon>Eukaryota</taxon>
        <taxon>Fungi</taxon>
        <taxon>Dikarya</taxon>
        <taxon>Ascomycota</taxon>
        <taxon>Pezizomycotina</taxon>
        <taxon>Eurotiomycetes</taxon>
        <taxon>Eurotiomycetidae</taxon>
        <taxon>Eurotiales</taxon>
        <taxon>Aspergillaceae</taxon>
        <taxon>Aspergillus</taxon>
        <taxon>Aspergillus subgen. Nidulantes</taxon>
    </lineage>
</organism>
<reference evidence="7" key="1">
    <citation type="journal article" date="2017" name="Genome Biol.">
        <title>Comparative genomics reveals high biological diversity and specific adaptations in the industrially and medically important fungal genus Aspergillus.</title>
        <authorList>
            <person name="de Vries R.P."/>
            <person name="Riley R."/>
            <person name="Wiebenga A."/>
            <person name="Aguilar-Osorio G."/>
            <person name="Amillis S."/>
            <person name="Uchima C.A."/>
            <person name="Anderluh G."/>
            <person name="Asadollahi M."/>
            <person name="Askin M."/>
            <person name="Barry K."/>
            <person name="Battaglia E."/>
            <person name="Bayram O."/>
            <person name="Benocci T."/>
            <person name="Braus-Stromeyer S.A."/>
            <person name="Caldana C."/>
            <person name="Canovas D."/>
            <person name="Cerqueira G.C."/>
            <person name="Chen F."/>
            <person name="Chen W."/>
            <person name="Choi C."/>
            <person name="Clum A."/>
            <person name="Dos Santos R.A."/>
            <person name="Damasio A.R."/>
            <person name="Diallinas G."/>
            <person name="Emri T."/>
            <person name="Fekete E."/>
            <person name="Flipphi M."/>
            <person name="Freyberg S."/>
            <person name="Gallo A."/>
            <person name="Gournas C."/>
            <person name="Habgood R."/>
            <person name="Hainaut M."/>
            <person name="Harispe M.L."/>
            <person name="Henrissat B."/>
            <person name="Hilden K.S."/>
            <person name="Hope R."/>
            <person name="Hossain A."/>
            <person name="Karabika E."/>
            <person name="Karaffa L."/>
            <person name="Karanyi Z."/>
            <person name="Krasevec N."/>
            <person name="Kuo A."/>
            <person name="Kusch H."/>
            <person name="LaButti K."/>
            <person name="Lagendijk E.L."/>
            <person name="Lapidus A."/>
            <person name="Levasseur A."/>
            <person name="Lindquist E."/>
            <person name="Lipzen A."/>
            <person name="Logrieco A.F."/>
            <person name="MacCabe A."/>
            <person name="Maekelae M.R."/>
            <person name="Malavazi I."/>
            <person name="Melin P."/>
            <person name="Meyer V."/>
            <person name="Mielnichuk N."/>
            <person name="Miskei M."/>
            <person name="Molnar A.P."/>
            <person name="Mule G."/>
            <person name="Ngan C.Y."/>
            <person name="Orejas M."/>
            <person name="Orosz E."/>
            <person name="Ouedraogo J.P."/>
            <person name="Overkamp K.M."/>
            <person name="Park H.-S."/>
            <person name="Perrone G."/>
            <person name="Piumi F."/>
            <person name="Punt P.J."/>
            <person name="Ram A.F."/>
            <person name="Ramon A."/>
            <person name="Rauscher S."/>
            <person name="Record E."/>
            <person name="Riano-Pachon D.M."/>
            <person name="Robert V."/>
            <person name="Roehrig J."/>
            <person name="Ruller R."/>
            <person name="Salamov A."/>
            <person name="Salih N.S."/>
            <person name="Samson R.A."/>
            <person name="Sandor E."/>
            <person name="Sanguinetti M."/>
            <person name="Schuetze T."/>
            <person name="Sepcic K."/>
            <person name="Shelest E."/>
            <person name="Sherlock G."/>
            <person name="Sophianopoulou V."/>
            <person name="Squina F.M."/>
            <person name="Sun H."/>
            <person name="Susca A."/>
            <person name="Todd R.B."/>
            <person name="Tsang A."/>
            <person name="Unkles S.E."/>
            <person name="van de Wiele N."/>
            <person name="van Rossen-Uffink D."/>
            <person name="Oliveira J.V."/>
            <person name="Vesth T.C."/>
            <person name="Visser J."/>
            <person name="Yu J.-H."/>
            <person name="Zhou M."/>
            <person name="Andersen M.R."/>
            <person name="Archer D.B."/>
            <person name="Baker S.E."/>
            <person name="Benoit I."/>
            <person name="Brakhage A.A."/>
            <person name="Braus G.H."/>
            <person name="Fischer R."/>
            <person name="Frisvad J.C."/>
            <person name="Goldman G.H."/>
            <person name="Houbraken J."/>
            <person name="Oakley B."/>
            <person name="Pocsi I."/>
            <person name="Scazzocchio C."/>
            <person name="Seiboth B."/>
            <person name="vanKuyk P.A."/>
            <person name="Wortman J."/>
            <person name="Dyer P.S."/>
            <person name="Grigoriev I.V."/>
        </authorList>
    </citation>
    <scope>NUCLEOTIDE SEQUENCE [LARGE SCALE GENOMIC DNA]</scope>
    <source>
        <strain evidence="7">CBS 583.65</strain>
    </source>
</reference>
<dbReference type="Gene3D" id="1.25.10.10">
    <property type="entry name" value="Leucine-rich Repeat Variant"/>
    <property type="match status" value="1"/>
</dbReference>
<dbReference type="OrthoDB" id="361693at2759"/>
<dbReference type="FunFam" id="1.25.10.10:FF:000362">
    <property type="entry name" value="Importin 11, putative"/>
    <property type="match status" value="1"/>
</dbReference>
<accession>A0A1L9PRP1</accession>
<dbReference type="VEuPathDB" id="FungiDB:ASPVEDRAFT_196137"/>
<gene>
    <name evidence="6" type="ORF">ASPVEDRAFT_196137</name>
</gene>
<evidence type="ECO:0000256" key="3">
    <source>
        <dbReference type="ARBA" id="ARBA00022448"/>
    </source>
</evidence>